<evidence type="ECO:0000313" key="4">
    <source>
        <dbReference type="EMBL" id="KPC61302.1"/>
    </source>
</evidence>
<evidence type="ECO:0000256" key="2">
    <source>
        <dbReference type="ARBA" id="ARBA00022553"/>
    </source>
</evidence>
<keyword evidence="2" id="KW-0597">Phosphoprotein</keyword>
<protein>
    <recommendedName>
        <fullName evidence="3">Carrier domain-containing protein</fullName>
    </recommendedName>
</protein>
<gene>
    <name evidence="4" type="ORF">ADL29_24795</name>
</gene>
<dbReference type="Pfam" id="PF00550">
    <property type="entry name" value="PP-binding"/>
    <property type="match status" value="1"/>
</dbReference>
<dbReference type="PROSITE" id="PS50075">
    <property type="entry name" value="CARRIER"/>
    <property type="match status" value="1"/>
</dbReference>
<reference evidence="5" key="1">
    <citation type="submission" date="2015-07" db="EMBL/GenBank/DDBJ databases">
        <authorList>
            <person name="Ju K.-S."/>
            <person name="Doroghazi J.R."/>
            <person name="Metcalf W.W."/>
        </authorList>
    </citation>
    <scope>NUCLEOTIDE SEQUENCE [LARGE SCALE GENOMIC DNA]</scope>
    <source>
        <strain evidence="5">NRRL ISP-5002</strain>
    </source>
</reference>
<dbReference type="GO" id="GO:0043041">
    <property type="term" value="P:amino acid activation for nonribosomal peptide biosynthetic process"/>
    <property type="evidence" value="ECO:0007669"/>
    <property type="project" value="TreeGrafter"/>
</dbReference>
<dbReference type="InterPro" id="IPR036736">
    <property type="entry name" value="ACP-like_sf"/>
</dbReference>
<dbReference type="GO" id="GO:0044550">
    <property type="term" value="P:secondary metabolite biosynthetic process"/>
    <property type="evidence" value="ECO:0007669"/>
    <property type="project" value="TreeGrafter"/>
</dbReference>
<dbReference type="GO" id="GO:0017000">
    <property type="term" value="P:antibiotic biosynthetic process"/>
    <property type="evidence" value="ECO:0007669"/>
    <property type="project" value="UniProtKB-ARBA"/>
</dbReference>
<dbReference type="AlphaFoldDB" id="A0A0N0GXV3"/>
<dbReference type="PANTHER" id="PTHR45527:SF1">
    <property type="entry name" value="FATTY ACID SYNTHASE"/>
    <property type="match status" value="1"/>
</dbReference>
<dbReference type="Proteomes" id="UP000037982">
    <property type="component" value="Unassembled WGS sequence"/>
</dbReference>
<dbReference type="GO" id="GO:0005737">
    <property type="term" value="C:cytoplasm"/>
    <property type="evidence" value="ECO:0007669"/>
    <property type="project" value="TreeGrafter"/>
</dbReference>
<comment type="caution">
    <text evidence="4">The sequence shown here is derived from an EMBL/GenBank/DDBJ whole genome shotgun (WGS) entry which is preliminary data.</text>
</comment>
<dbReference type="InterPro" id="IPR020806">
    <property type="entry name" value="PKS_PP-bd"/>
</dbReference>
<dbReference type="GO" id="GO:0031177">
    <property type="term" value="F:phosphopantetheine binding"/>
    <property type="evidence" value="ECO:0007669"/>
    <property type="project" value="InterPro"/>
</dbReference>
<evidence type="ECO:0000256" key="1">
    <source>
        <dbReference type="ARBA" id="ARBA00022450"/>
    </source>
</evidence>
<dbReference type="SMART" id="SM00823">
    <property type="entry name" value="PKS_PP"/>
    <property type="match status" value="1"/>
</dbReference>
<dbReference type="PATRIC" id="fig|66876.3.peg.5428"/>
<dbReference type="SUPFAM" id="SSF47336">
    <property type="entry name" value="ACP-like"/>
    <property type="match status" value="1"/>
</dbReference>
<keyword evidence="1" id="KW-0596">Phosphopantetheine</keyword>
<accession>A0A0N0GXV3</accession>
<keyword evidence="5" id="KW-1185">Reference proteome</keyword>
<dbReference type="PANTHER" id="PTHR45527">
    <property type="entry name" value="NONRIBOSOMAL PEPTIDE SYNTHETASE"/>
    <property type="match status" value="1"/>
</dbReference>
<evidence type="ECO:0000259" key="3">
    <source>
        <dbReference type="PROSITE" id="PS50075"/>
    </source>
</evidence>
<proteinExistence type="predicted"/>
<dbReference type="InterPro" id="IPR009081">
    <property type="entry name" value="PP-bd_ACP"/>
</dbReference>
<dbReference type="Gene3D" id="1.10.1200.10">
    <property type="entry name" value="ACP-like"/>
    <property type="match status" value="1"/>
</dbReference>
<name>A0A0N0GXV3_9ACTN</name>
<evidence type="ECO:0000313" key="5">
    <source>
        <dbReference type="Proteomes" id="UP000037982"/>
    </source>
</evidence>
<sequence>MAELIAEVWEKLLGTSVGPDDNFFELGGNSLLAAHLKTALNEAGLPPVTLRDLYLNSSLSAMAELLRSRRSTTRETTS</sequence>
<organism evidence="4 5">
    <name type="scientific">Streptomyces chattanoogensis</name>
    <dbReference type="NCBI Taxonomy" id="66876"/>
    <lineage>
        <taxon>Bacteria</taxon>
        <taxon>Bacillati</taxon>
        <taxon>Actinomycetota</taxon>
        <taxon>Actinomycetes</taxon>
        <taxon>Kitasatosporales</taxon>
        <taxon>Streptomycetaceae</taxon>
        <taxon>Streptomyces</taxon>
    </lineage>
</organism>
<feature type="domain" description="Carrier" evidence="3">
    <location>
        <begin position="1"/>
        <end position="70"/>
    </location>
</feature>
<dbReference type="EMBL" id="LGKG01000149">
    <property type="protein sequence ID" value="KPC61302.1"/>
    <property type="molecule type" value="Genomic_DNA"/>
</dbReference>